<dbReference type="EMBL" id="CATOUU010000076">
    <property type="protein sequence ID" value="CAI9915724.1"/>
    <property type="molecule type" value="Genomic_DNA"/>
</dbReference>
<keyword evidence="3" id="KW-1185">Reference proteome</keyword>
<gene>
    <name evidence="1" type="ORF">HINF_LOCUS3369</name>
    <name evidence="2" type="ORF">HINF_LOCUS65013</name>
</gene>
<organism evidence="1">
    <name type="scientific">Hexamita inflata</name>
    <dbReference type="NCBI Taxonomy" id="28002"/>
    <lineage>
        <taxon>Eukaryota</taxon>
        <taxon>Metamonada</taxon>
        <taxon>Diplomonadida</taxon>
        <taxon>Hexamitidae</taxon>
        <taxon>Hexamitinae</taxon>
        <taxon>Hexamita</taxon>
    </lineage>
</organism>
<evidence type="ECO:0000313" key="1">
    <source>
        <dbReference type="EMBL" id="CAI9915724.1"/>
    </source>
</evidence>
<protein>
    <submittedName>
        <fullName evidence="2">Hypothetical_protein</fullName>
    </submittedName>
</protein>
<evidence type="ECO:0000313" key="2">
    <source>
        <dbReference type="EMBL" id="CAL6089818.1"/>
    </source>
</evidence>
<dbReference type="EMBL" id="CAXDID020000422">
    <property type="protein sequence ID" value="CAL6089818.1"/>
    <property type="molecule type" value="Genomic_DNA"/>
</dbReference>
<evidence type="ECO:0000313" key="3">
    <source>
        <dbReference type="Proteomes" id="UP001642409"/>
    </source>
</evidence>
<accession>A0AA86N9T2</accession>
<dbReference type="Proteomes" id="UP001642409">
    <property type="component" value="Unassembled WGS sequence"/>
</dbReference>
<dbReference type="AlphaFoldDB" id="A0AA86N9T2"/>
<name>A0AA86N9T2_9EUKA</name>
<proteinExistence type="predicted"/>
<sequence>MKIDPLKQYQLTSKRHLQQLYAISFIKANSQCFIQESLMSISDEETTVEQIYSVEQETPSTFKLPADISYSYIEDDFELFSSSESCCCYEPNKQYSQQQQHINLINQKLLFAYE</sequence>
<reference evidence="2 3" key="2">
    <citation type="submission" date="2024-07" db="EMBL/GenBank/DDBJ databases">
        <authorList>
            <person name="Akdeniz Z."/>
        </authorList>
    </citation>
    <scope>NUCLEOTIDE SEQUENCE [LARGE SCALE GENOMIC DNA]</scope>
</reference>
<comment type="caution">
    <text evidence="1">The sequence shown here is derived from an EMBL/GenBank/DDBJ whole genome shotgun (WGS) entry which is preliminary data.</text>
</comment>
<reference evidence="1" key="1">
    <citation type="submission" date="2023-06" db="EMBL/GenBank/DDBJ databases">
        <authorList>
            <person name="Kurt Z."/>
        </authorList>
    </citation>
    <scope>NUCLEOTIDE SEQUENCE</scope>
</reference>